<keyword evidence="12" id="KW-1185">Reference proteome</keyword>
<keyword evidence="7" id="KW-0238">DNA-binding</keyword>
<feature type="domain" description="RNA polymerase sigma factor 54 DNA-binding" evidence="9">
    <location>
        <begin position="169"/>
        <end position="327"/>
    </location>
</feature>
<evidence type="ECO:0000313" key="11">
    <source>
        <dbReference type="EMBL" id="MBP2240318.1"/>
    </source>
</evidence>
<dbReference type="PROSITE" id="PS00718">
    <property type="entry name" value="SIGMA54_2"/>
    <property type="match status" value="1"/>
</dbReference>
<keyword evidence="5" id="KW-0805">Transcription regulation</keyword>
<evidence type="ECO:0000259" key="9">
    <source>
        <dbReference type="Pfam" id="PF04552"/>
    </source>
</evidence>
<dbReference type="EMBL" id="JAGIKZ010000003">
    <property type="protein sequence ID" value="MBP2240318.1"/>
    <property type="molecule type" value="Genomic_DNA"/>
</dbReference>
<evidence type="ECO:0000256" key="1">
    <source>
        <dbReference type="ARBA" id="ARBA00008798"/>
    </source>
</evidence>
<dbReference type="PROSITE" id="PS50044">
    <property type="entry name" value="SIGMA54_3"/>
    <property type="match status" value="1"/>
</dbReference>
<accession>A0ABS4RBQ0</accession>
<dbReference type="InterPro" id="IPR000394">
    <property type="entry name" value="RNA_pol_sigma_54"/>
</dbReference>
<keyword evidence="8" id="KW-0804">Transcription</keyword>
<reference evidence="11 12" key="1">
    <citation type="submission" date="2021-03" db="EMBL/GenBank/DDBJ databases">
        <title>Genomic Encyclopedia of Type Strains, Phase IV (KMG-IV): sequencing the most valuable type-strain genomes for metagenomic binning, comparative biology and taxonomic classification.</title>
        <authorList>
            <person name="Goeker M."/>
        </authorList>
    </citation>
    <scope>NUCLEOTIDE SEQUENCE [LARGE SCALE GENOMIC DNA]</scope>
    <source>
        <strain evidence="11 12">DSM 26675</strain>
    </source>
</reference>
<keyword evidence="4" id="KW-0548">Nucleotidyltransferase</keyword>
<organism evidence="11 12">
    <name type="scientific">Cytobacillus eiseniae</name>
    <dbReference type="NCBI Taxonomy" id="762947"/>
    <lineage>
        <taxon>Bacteria</taxon>
        <taxon>Bacillati</taxon>
        <taxon>Bacillota</taxon>
        <taxon>Bacilli</taxon>
        <taxon>Bacillales</taxon>
        <taxon>Bacillaceae</taxon>
        <taxon>Cytobacillus</taxon>
    </lineage>
</organism>
<dbReference type="NCBIfam" id="TIGR02395">
    <property type="entry name" value="rpoN_sigma"/>
    <property type="match status" value="1"/>
</dbReference>
<evidence type="ECO:0000256" key="2">
    <source>
        <dbReference type="ARBA" id="ARBA00022478"/>
    </source>
</evidence>
<comment type="similarity">
    <text evidence="1">Belongs to the sigma-54 factor family.</text>
</comment>
<dbReference type="Pfam" id="PF04963">
    <property type="entry name" value="Sigma54_CBD"/>
    <property type="match status" value="1"/>
</dbReference>
<keyword evidence="3" id="KW-0808">Transferase</keyword>
<dbReference type="Pfam" id="PF04552">
    <property type="entry name" value="Sigma54_DBD"/>
    <property type="match status" value="1"/>
</dbReference>
<feature type="domain" description="RNA polymerase sigma factor 54 core-binding" evidence="10">
    <location>
        <begin position="1"/>
        <end position="154"/>
    </location>
</feature>
<dbReference type="PROSITE" id="PS00717">
    <property type="entry name" value="SIGMA54_1"/>
    <property type="match status" value="1"/>
</dbReference>
<dbReference type="InterPro" id="IPR007046">
    <property type="entry name" value="RNA_pol_sigma_54_core-bd"/>
</dbReference>
<evidence type="ECO:0000313" key="12">
    <source>
        <dbReference type="Proteomes" id="UP001519293"/>
    </source>
</evidence>
<keyword evidence="2" id="KW-0240">DNA-directed RNA polymerase</keyword>
<evidence type="ECO:0000256" key="3">
    <source>
        <dbReference type="ARBA" id="ARBA00022679"/>
    </source>
</evidence>
<dbReference type="PANTHER" id="PTHR32248:SF4">
    <property type="entry name" value="RNA POLYMERASE SIGMA-54 FACTOR"/>
    <property type="match status" value="1"/>
</dbReference>
<dbReference type="Gene3D" id="1.10.10.1330">
    <property type="entry name" value="RNA polymerase sigma-54 factor, core-binding domain"/>
    <property type="match status" value="1"/>
</dbReference>
<evidence type="ECO:0000256" key="6">
    <source>
        <dbReference type="ARBA" id="ARBA00023082"/>
    </source>
</evidence>
<proteinExistence type="inferred from homology"/>
<dbReference type="PRINTS" id="PR00045">
    <property type="entry name" value="SIGMA54FCT"/>
</dbReference>
<sequence length="329" mass="38573">MIECIDENGYFRAELHEVAAYFNRSAEEIYEYLKLLQGLEPAGIGARHLQECLLLQLRRFEKRHALAEEIVEKHFQSFAEKKWKDVAKALNVKLNEIQEVFDLIQTLDPRPASSFQNEKSAYIVPDVVIKWDGESFTVSIFDETLPKISFNSAYYKRFSSNQDKQVHRFIQENQQDYQWIMRSLEQRKETLTKVSLKIVEKQRDFFVKGPANLRPMTMKEIADELEIHESTVSRAVREKYAQTPFGTFELRSFFSSTIKTTSDENTSSKQVKTMIHQLIAEENKQKPLSDQEIVHLLKEKEGMVVSRRTIAKYRDQLGILSSSKRKRYE</sequence>
<evidence type="ECO:0000256" key="7">
    <source>
        <dbReference type="ARBA" id="ARBA00023125"/>
    </source>
</evidence>
<dbReference type="InterPro" id="IPR038709">
    <property type="entry name" value="RpoN_core-bd_sf"/>
</dbReference>
<evidence type="ECO:0000256" key="8">
    <source>
        <dbReference type="ARBA" id="ARBA00023163"/>
    </source>
</evidence>
<evidence type="ECO:0000256" key="5">
    <source>
        <dbReference type="ARBA" id="ARBA00023015"/>
    </source>
</evidence>
<dbReference type="Proteomes" id="UP001519293">
    <property type="component" value="Unassembled WGS sequence"/>
</dbReference>
<dbReference type="PANTHER" id="PTHR32248">
    <property type="entry name" value="RNA POLYMERASE SIGMA-54 FACTOR"/>
    <property type="match status" value="1"/>
</dbReference>
<keyword evidence="6" id="KW-0731">Sigma factor</keyword>
<name>A0ABS4RBQ0_9BACI</name>
<gene>
    <name evidence="11" type="ORF">J2Z40_000873</name>
</gene>
<comment type="caution">
    <text evidence="11">The sequence shown here is derived from an EMBL/GenBank/DDBJ whole genome shotgun (WGS) entry which is preliminary data.</text>
</comment>
<protein>
    <submittedName>
        <fullName evidence="11">RNA polymerase sigma-54 factor</fullName>
    </submittedName>
</protein>
<evidence type="ECO:0000256" key="4">
    <source>
        <dbReference type="ARBA" id="ARBA00022695"/>
    </source>
</evidence>
<dbReference type="Gene3D" id="1.10.10.60">
    <property type="entry name" value="Homeodomain-like"/>
    <property type="match status" value="1"/>
</dbReference>
<evidence type="ECO:0000259" key="10">
    <source>
        <dbReference type="Pfam" id="PF04963"/>
    </source>
</evidence>
<dbReference type="InterPro" id="IPR007634">
    <property type="entry name" value="RNA_pol_sigma_54_DNA-bd"/>
</dbReference>